<accession>A0A853AQW6</accession>
<reference evidence="2 3" key="1">
    <citation type="submission" date="2020-07" db="EMBL/GenBank/DDBJ databases">
        <title>Sequencing the genomes of 1000 actinobacteria strains.</title>
        <authorList>
            <person name="Klenk H.-P."/>
        </authorList>
    </citation>
    <scope>NUCLEOTIDE SEQUENCE [LARGE SCALE GENOMIC DNA]</scope>
    <source>
        <strain evidence="2 3">DSM 44065</strain>
    </source>
</reference>
<dbReference type="Proteomes" id="UP000587002">
    <property type="component" value="Unassembled WGS sequence"/>
</dbReference>
<keyword evidence="1" id="KW-0812">Transmembrane</keyword>
<feature type="transmembrane region" description="Helical" evidence="1">
    <location>
        <begin position="24"/>
        <end position="44"/>
    </location>
</feature>
<dbReference type="EMBL" id="JACCFJ010000001">
    <property type="protein sequence ID" value="NYI83450.1"/>
    <property type="molecule type" value="Genomic_DNA"/>
</dbReference>
<evidence type="ECO:0000313" key="2">
    <source>
        <dbReference type="EMBL" id="NYI83450.1"/>
    </source>
</evidence>
<sequence length="111" mass="11167">MTNEGISMPQQAPRPYAPPQRTKFKGLAIAALVLGIVGVVGSVVPILNNVTAVAAFVGLLLGVIALFGTKKAMAGIASGLRVLAVVVTVVAQVVFSQALDEALGTSVLADG</sequence>
<proteinExistence type="predicted"/>
<dbReference type="AlphaFoldDB" id="A0A853AQW6"/>
<organism evidence="2 3">
    <name type="scientific">Saccharopolyspora hordei</name>
    <dbReference type="NCBI Taxonomy" id="1838"/>
    <lineage>
        <taxon>Bacteria</taxon>
        <taxon>Bacillati</taxon>
        <taxon>Actinomycetota</taxon>
        <taxon>Actinomycetes</taxon>
        <taxon>Pseudonocardiales</taxon>
        <taxon>Pseudonocardiaceae</taxon>
        <taxon>Saccharopolyspora</taxon>
    </lineage>
</organism>
<evidence type="ECO:0000256" key="1">
    <source>
        <dbReference type="SAM" id="Phobius"/>
    </source>
</evidence>
<gene>
    <name evidence="2" type="ORF">HNR68_002080</name>
</gene>
<name>A0A853AQW6_9PSEU</name>
<dbReference type="RefSeq" id="WP_179719924.1">
    <property type="nucleotide sequence ID" value="NZ_BAABFH010000001.1"/>
</dbReference>
<evidence type="ECO:0000313" key="3">
    <source>
        <dbReference type="Proteomes" id="UP000587002"/>
    </source>
</evidence>
<keyword evidence="1" id="KW-0472">Membrane</keyword>
<keyword evidence="1" id="KW-1133">Transmembrane helix</keyword>
<feature type="transmembrane region" description="Helical" evidence="1">
    <location>
        <begin position="80"/>
        <end position="99"/>
    </location>
</feature>
<keyword evidence="3" id="KW-1185">Reference proteome</keyword>
<protein>
    <submittedName>
        <fullName evidence="2">Putative membrane protein YccC</fullName>
    </submittedName>
</protein>
<comment type="caution">
    <text evidence="2">The sequence shown here is derived from an EMBL/GenBank/DDBJ whole genome shotgun (WGS) entry which is preliminary data.</text>
</comment>
<feature type="transmembrane region" description="Helical" evidence="1">
    <location>
        <begin position="50"/>
        <end position="68"/>
    </location>
</feature>